<dbReference type="SUPFAM" id="SSF88659">
    <property type="entry name" value="Sigma3 and sigma4 domains of RNA polymerase sigma factors"/>
    <property type="match status" value="1"/>
</dbReference>
<dbReference type="Pfam" id="PF08281">
    <property type="entry name" value="Sigma70_r4_2"/>
    <property type="match status" value="1"/>
</dbReference>
<dbReference type="SUPFAM" id="SSF88946">
    <property type="entry name" value="Sigma2 domain of RNA polymerase sigma factors"/>
    <property type="match status" value="1"/>
</dbReference>
<dbReference type="NCBIfam" id="TIGR02937">
    <property type="entry name" value="sigma70-ECF"/>
    <property type="match status" value="1"/>
</dbReference>
<keyword evidence="9" id="KW-1185">Reference proteome</keyword>
<dbReference type="InterPro" id="IPR013249">
    <property type="entry name" value="RNA_pol_sigma70_r4_t2"/>
</dbReference>
<dbReference type="InterPro" id="IPR046531">
    <property type="entry name" value="DUF6596"/>
</dbReference>
<keyword evidence="4" id="KW-0804">Transcription</keyword>
<organism evidence="8 9">
    <name type="scientific">Blastococcus jejuensis</name>
    <dbReference type="NCBI Taxonomy" id="351224"/>
    <lineage>
        <taxon>Bacteria</taxon>
        <taxon>Bacillati</taxon>
        <taxon>Actinomycetota</taxon>
        <taxon>Actinomycetes</taxon>
        <taxon>Geodermatophilales</taxon>
        <taxon>Geodermatophilaceae</taxon>
        <taxon>Blastococcus</taxon>
    </lineage>
</organism>
<dbReference type="Gene3D" id="1.10.1740.10">
    <property type="match status" value="1"/>
</dbReference>
<dbReference type="InterPro" id="IPR007627">
    <property type="entry name" value="RNA_pol_sigma70_r2"/>
</dbReference>
<evidence type="ECO:0000259" key="5">
    <source>
        <dbReference type="Pfam" id="PF04542"/>
    </source>
</evidence>
<evidence type="ECO:0000313" key="8">
    <source>
        <dbReference type="EMBL" id="GAA3163747.1"/>
    </source>
</evidence>
<keyword evidence="2" id="KW-0805">Transcription regulation</keyword>
<dbReference type="Proteomes" id="UP001499924">
    <property type="component" value="Unassembled WGS sequence"/>
</dbReference>
<comment type="similarity">
    <text evidence="1">Belongs to the sigma-70 factor family. ECF subfamily.</text>
</comment>
<feature type="domain" description="DUF6596" evidence="7">
    <location>
        <begin position="170"/>
        <end position="269"/>
    </location>
</feature>
<evidence type="ECO:0000256" key="3">
    <source>
        <dbReference type="ARBA" id="ARBA00023082"/>
    </source>
</evidence>
<dbReference type="Gene3D" id="1.10.10.10">
    <property type="entry name" value="Winged helix-like DNA-binding domain superfamily/Winged helix DNA-binding domain"/>
    <property type="match status" value="1"/>
</dbReference>
<name>A0ABP6P0N6_9ACTN</name>
<dbReference type="Pfam" id="PF20239">
    <property type="entry name" value="DUF6596"/>
    <property type="match status" value="1"/>
</dbReference>
<reference evidence="9" key="1">
    <citation type="journal article" date="2019" name="Int. J. Syst. Evol. Microbiol.">
        <title>The Global Catalogue of Microorganisms (GCM) 10K type strain sequencing project: providing services to taxonomists for standard genome sequencing and annotation.</title>
        <authorList>
            <consortium name="The Broad Institute Genomics Platform"/>
            <consortium name="The Broad Institute Genome Sequencing Center for Infectious Disease"/>
            <person name="Wu L."/>
            <person name="Ma J."/>
        </authorList>
    </citation>
    <scope>NUCLEOTIDE SEQUENCE [LARGE SCALE GENOMIC DNA]</scope>
    <source>
        <strain evidence="9">JCM 15614</strain>
    </source>
</reference>
<proteinExistence type="inferred from homology"/>
<evidence type="ECO:0000256" key="1">
    <source>
        <dbReference type="ARBA" id="ARBA00010641"/>
    </source>
</evidence>
<accession>A0ABP6P0N6</accession>
<dbReference type="PANTHER" id="PTHR47756:SF2">
    <property type="entry name" value="BLL6612 PROTEIN"/>
    <property type="match status" value="1"/>
</dbReference>
<evidence type="ECO:0000259" key="6">
    <source>
        <dbReference type="Pfam" id="PF08281"/>
    </source>
</evidence>
<dbReference type="Pfam" id="PF04542">
    <property type="entry name" value="Sigma70_r2"/>
    <property type="match status" value="1"/>
</dbReference>
<dbReference type="InterPro" id="IPR013324">
    <property type="entry name" value="RNA_pol_sigma_r3/r4-like"/>
</dbReference>
<gene>
    <name evidence="8" type="ORF">GCM10010531_14750</name>
</gene>
<evidence type="ECO:0000313" key="9">
    <source>
        <dbReference type="Proteomes" id="UP001499924"/>
    </source>
</evidence>
<keyword evidence="3" id="KW-0731">Sigma factor</keyword>
<evidence type="ECO:0000256" key="2">
    <source>
        <dbReference type="ARBA" id="ARBA00023015"/>
    </source>
</evidence>
<comment type="caution">
    <text evidence="8">The sequence shown here is derived from an EMBL/GenBank/DDBJ whole genome shotgun (WGS) entry which is preliminary data.</text>
</comment>
<dbReference type="RefSeq" id="WP_344688098.1">
    <property type="nucleotide sequence ID" value="NZ_BAAAVV010000003.1"/>
</dbReference>
<evidence type="ECO:0000256" key="4">
    <source>
        <dbReference type="ARBA" id="ARBA00023163"/>
    </source>
</evidence>
<protein>
    <submittedName>
        <fullName evidence="8">RNA polymerase sigma factor</fullName>
    </submittedName>
</protein>
<feature type="domain" description="RNA polymerase sigma-70 region 2" evidence="5">
    <location>
        <begin position="8"/>
        <end position="73"/>
    </location>
</feature>
<feature type="domain" description="RNA polymerase sigma factor 70 region 4 type 2" evidence="6">
    <location>
        <begin position="102"/>
        <end position="152"/>
    </location>
</feature>
<dbReference type="InterPro" id="IPR013325">
    <property type="entry name" value="RNA_pol_sigma_r2"/>
</dbReference>
<dbReference type="PANTHER" id="PTHR47756">
    <property type="entry name" value="BLL6612 PROTEIN-RELATED"/>
    <property type="match status" value="1"/>
</dbReference>
<evidence type="ECO:0000259" key="7">
    <source>
        <dbReference type="Pfam" id="PF20239"/>
    </source>
</evidence>
<dbReference type="InterPro" id="IPR014284">
    <property type="entry name" value="RNA_pol_sigma-70_dom"/>
</dbReference>
<dbReference type="InterPro" id="IPR036388">
    <property type="entry name" value="WH-like_DNA-bd_sf"/>
</dbReference>
<sequence length="398" mass="42128">MSPLERAFREERAQVVATLARRLGDLQLAEDAVSEAFAAAAVAWPSAGVPDRPGAWLTTTAWRKALDVLRRDRSAPGTVEAVVPAAPEPGLHEEDAVLQLVLTCCHPALAIEARVALTLRHVAGLSVAEIAAGFLVPEDTMAKRLVRARTKIRQTAISFELPDPENLAERLSSVQAVLYLVFTEGHLASGEGPAVRTDLCDEAIWLARQLHRLLPGDTETTGLLALMLLQHSRAAARHDDAGQLVAFAEQDRALWDTAAIAEARALLATTGRAPVGPYQVQAAIAALHAAAAGADDVNWPRIADLYGLLDRLAPSPVVTVNRAVAVGRADGPRAALALLAPVLADGRLAGYAPLHAAHADLLERAGDERGAVAAWRHAAELARNPAEQAALRRRASAG</sequence>
<dbReference type="EMBL" id="BAAAVV010000003">
    <property type="protein sequence ID" value="GAA3163747.1"/>
    <property type="molecule type" value="Genomic_DNA"/>
</dbReference>